<feature type="domain" description="NodB homology" evidence="5">
    <location>
        <begin position="64"/>
        <end position="283"/>
    </location>
</feature>
<dbReference type="PROSITE" id="PS51677">
    <property type="entry name" value="NODB"/>
    <property type="match status" value="1"/>
</dbReference>
<dbReference type="PANTHER" id="PTHR43123">
    <property type="entry name" value="POLYSACCHARIDE DEACETYLASE-RELATED"/>
    <property type="match status" value="1"/>
</dbReference>
<dbReference type="InterPro" id="IPR011330">
    <property type="entry name" value="Glyco_hydro/deAcase_b/a-brl"/>
</dbReference>
<organism evidence="6 7">
    <name type="scientific">Litorimonas taeanensis</name>
    <dbReference type="NCBI Taxonomy" id="568099"/>
    <lineage>
        <taxon>Bacteria</taxon>
        <taxon>Pseudomonadati</taxon>
        <taxon>Pseudomonadota</taxon>
        <taxon>Alphaproteobacteria</taxon>
        <taxon>Maricaulales</taxon>
        <taxon>Robiginitomaculaceae</taxon>
    </lineage>
</organism>
<comment type="similarity">
    <text evidence="2">Belongs to the polysaccharide deacetylase family.</text>
</comment>
<dbReference type="GO" id="GO:0016810">
    <property type="term" value="F:hydrolase activity, acting on carbon-nitrogen (but not peptide) bonds"/>
    <property type="evidence" value="ECO:0007669"/>
    <property type="project" value="InterPro"/>
</dbReference>
<reference evidence="6 7" key="1">
    <citation type="submission" date="2018-10" db="EMBL/GenBank/DDBJ databases">
        <title>Genomic Encyclopedia of Type Strains, Phase IV (KMG-IV): sequencing the most valuable type-strain genomes for metagenomic binning, comparative biology and taxonomic classification.</title>
        <authorList>
            <person name="Goeker M."/>
        </authorList>
    </citation>
    <scope>NUCLEOTIDE SEQUENCE [LARGE SCALE GENOMIC DNA]</scope>
    <source>
        <strain evidence="6 7">DSM 22008</strain>
    </source>
</reference>
<name>A0A420WM46_9PROT</name>
<dbReference type="Gene3D" id="3.20.20.370">
    <property type="entry name" value="Glycoside hydrolase/deacetylase"/>
    <property type="match status" value="1"/>
</dbReference>
<dbReference type="CDD" id="cd10979">
    <property type="entry name" value="CE4_PuuE_like"/>
    <property type="match status" value="1"/>
</dbReference>
<comment type="caution">
    <text evidence="6">The sequence shown here is derived from an EMBL/GenBank/DDBJ whole genome shotgun (WGS) entry which is preliminary data.</text>
</comment>
<protein>
    <recommendedName>
        <fullName evidence="3">Chitooligosaccharide deacetylase</fullName>
    </recommendedName>
    <alternativeName>
        <fullName evidence="4">Nodulation protein B</fullName>
    </alternativeName>
</protein>
<evidence type="ECO:0000256" key="1">
    <source>
        <dbReference type="ARBA" id="ARBA00003236"/>
    </source>
</evidence>
<dbReference type="PANTHER" id="PTHR43123:SF4">
    <property type="entry name" value="POLYSACCHARIDE DEACETYLASE"/>
    <property type="match status" value="1"/>
</dbReference>
<comment type="function">
    <text evidence="1">Is involved in generating a small heat-stable compound (Nod), an acylated oligomer of N-acetylglucosamine, that stimulates mitosis in various plant protoplasts.</text>
</comment>
<evidence type="ECO:0000256" key="4">
    <source>
        <dbReference type="ARBA" id="ARBA00032976"/>
    </source>
</evidence>
<dbReference type="InParanoid" id="A0A420WM46"/>
<proteinExistence type="inferred from homology"/>
<dbReference type="Pfam" id="PF01522">
    <property type="entry name" value="Polysacc_deac_1"/>
    <property type="match status" value="1"/>
</dbReference>
<gene>
    <name evidence="6" type="ORF">DES40_1291</name>
</gene>
<evidence type="ECO:0000259" key="5">
    <source>
        <dbReference type="PROSITE" id="PS51677"/>
    </source>
</evidence>
<accession>A0A420WM46</accession>
<evidence type="ECO:0000313" key="7">
    <source>
        <dbReference type="Proteomes" id="UP000282211"/>
    </source>
</evidence>
<dbReference type="SUPFAM" id="SSF88713">
    <property type="entry name" value="Glycoside hydrolase/deacetylase"/>
    <property type="match status" value="1"/>
</dbReference>
<sequence>MNGLKTMKADPNLYDYWPYAGRPKIEWPGGKKLAFWIAPNIEFYEFMPPSNPQRSPWPNAIPNVQQYSQRDFGNRVGHLRLMELLDRHNLRGSVSLNVALCDHHPEIIEDCVKRDWEFFSHGIYNTRYSYGLSPEQEQAVLDDSIKTVEKASGQRIRGYLAPALTHTEDTLDLIAENDFWYSCDLFQDDQPQPLKTKTGKLVSMPYSLEVNDVITYSVNGWDPDRYTDILKRHFDQLLLEGEKSGTVMCIPLHAYLVSQPNRLKVFEEALKHICSHQDDVWFATGKEIAEYFRNNYWDQSLADIKARGVVSGGTGFNHG</sequence>
<dbReference type="EMBL" id="RBII01000001">
    <property type="protein sequence ID" value="RKQ71955.1"/>
    <property type="molecule type" value="Genomic_DNA"/>
</dbReference>
<dbReference type="GO" id="GO:0005975">
    <property type="term" value="P:carbohydrate metabolic process"/>
    <property type="evidence" value="ECO:0007669"/>
    <property type="project" value="InterPro"/>
</dbReference>
<dbReference type="Proteomes" id="UP000282211">
    <property type="component" value="Unassembled WGS sequence"/>
</dbReference>
<evidence type="ECO:0000256" key="3">
    <source>
        <dbReference type="ARBA" id="ARBA00020071"/>
    </source>
</evidence>
<evidence type="ECO:0000256" key="2">
    <source>
        <dbReference type="ARBA" id="ARBA00010973"/>
    </source>
</evidence>
<evidence type="ECO:0000313" key="6">
    <source>
        <dbReference type="EMBL" id="RKQ71955.1"/>
    </source>
</evidence>
<dbReference type="InterPro" id="IPR002509">
    <property type="entry name" value="NODB_dom"/>
</dbReference>
<dbReference type="AlphaFoldDB" id="A0A420WM46"/>
<keyword evidence="7" id="KW-1185">Reference proteome</keyword>